<protein>
    <submittedName>
        <fullName evidence="5">Unannotated protein</fullName>
    </submittedName>
</protein>
<evidence type="ECO:0000259" key="4">
    <source>
        <dbReference type="PROSITE" id="PS50109"/>
    </source>
</evidence>
<organism evidence="5">
    <name type="scientific">freshwater metagenome</name>
    <dbReference type="NCBI Taxonomy" id="449393"/>
    <lineage>
        <taxon>unclassified sequences</taxon>
        <taxon>metagenomes</taxon>
        <taxon>ecological metagenomes</taxon>
    </lineage>
</organism>
<dbReference type="InterPro" id="IPR003594">
    <property type="entry name" value="HATPase_dom"/>
</dbReference>
<proteinExistence type="predicted"/>
<dbReference type="PROSITE" id="PS50109">
    <property type="entry name" value="HIS_KIN"/>
    <property type="match status" value="1"/>
</dbReference>
<feature type="domain" description="Histidine kinase" evidence="4">
    <location>
        <begin position="293"/>
        <end position="483"/>
    </location>
</feature>
<gene>
    <name evidence="5" type="ORF">UFOPK2366_00445</name>
</gene>
<evidence type="ECO:0000256" key="2">
    <source>
        <dbReference type="ARBA" id="ARBA00022777"/>
    </source>
</evidence>
<dbReference type="EMBL" id="CAEZXM010000060">
    <property type="protein sequence ID" value="CAB4685085.1"/>
    <property type="molecule type" value="Genomic_DNA"/>
</dbReference>
<keyword evidence="3" id="KW-0812">Transmembrane</keyword>
<keyword evidence="1" id="KW-0808">Transferase</keyword>
<sequence length="491" mass="53467">MKLDLRESVEAPDLATSLKIAAPSPRYYDGRRNNRRSASKTRYLGQSRAADSLDMDPVSVRRPIIHFLLAGILALGVAMGFSFYASRAVAVKMALDDVAKTTAIRSRDLIEPMLTDAVLAGDPAALAALDKVVREKVLDEELIRVKIWTRDGVIRYSDESRLIGQNYGLGVGEAAIFNGGEPEVEVADLTKPENNFETQSKLLDAYQMANTVEGTPVLVEAYYRYSSVTSVTGTLLRQFAPIAIGALLFIELVQIPLAWRLARRLRNGQMHRERLLSHAIESSNAERRRIASDLHDGVVQELTGVSLSLAAAARGSADAHPQLDASSASIRNSVMALRTLLVDIYPPNLAEEGIQSALDDLLRRLEARGVDAQLTVHVDASHLATATAGLIYRSAQEALRNVASHADASLVTVDVDLQGDTAILKVEDNGRGFSDEDRAVKASNDHFGLRALSDLITDAGGRIIIRSQVGVGTRVLVEIPNAIHRRKEDRQ</sequence>
<dbReference type="Gene3D" id="1.20.5.1930">
    <property type="match status" value="1"/>
</dbReference>
<evidence type="ECO:0000313" key="5">
    <source>
        <dbReference type="EMBL" id="CAB4685085.1"/>
    </source>
</evidence>
<name>A0A6J6NK33_9ZZZZ</name>
<evidence type="ECO:0000256" key="3">
    <source>
        <dbReference type="SAM" id="Phobius"/>
    </source>
</evidence>
<accession>A0A6J6NK33</accession>
<dbReference type="Gene3D" id="3.30.565.10">
    <property type="entry name" value="Histidine kinase-like ATPase, C-terminal domain"/>
    <property type="match status" value="1"/>
</dbReference>
<keyword evidence="2" id="KW-0418">Kinase</keyword>
<dbReference type="InterPro" id="IPR036890">
    <property type="entry name" value="HATPase_C_sf"/>
</dbReference>
<dbReference type="GO" id="GO:0046983">
    <property type="term" value="F:protein dimerization activity"/>
    <property type="evidence" value="ECO:0007669"/>
    <property type="project" value="InterPro"/>
</dbReference>
<dbReference type="CDD" id="cd16917">
    <property type="entry name" value="HATPase_UhpB-NarQ-NarX-like"/>
    <property type="match status" value="1"/>
</dbReference>
<dbReference type="InterPro" id="IPR005467">
    <property type="entry name" value="His_kinase_dom"/>
</dbReference>
<dbReference type="GO" id="GO:0000155">
    <property type="term" value="F:phosphorelay sensor kinase activity"/>
    <property type="evidence" value="ECO:0007669"/>
    <property type="project" value="InterPro"/>
</dbReference>
<dbReference type="Pfam" id="PF02518">
    <property type="entry name" value="HATPase_c"/>
    <property type="match status" value="1"/>
</dbReference>
<keyword evidence="3" id="KW-0472">Membrane</keyword>
<feature type="transmembrane region" description="Helical" evidence="3">
    <location>
        <begin position="64"/>
        <end position="85"/>
    </location>
</feature>
<dbReference type="Pfam" id="PF07730">
    <property type="entry name" value="HisKA_3"/>
    <property type="match status" value="1"/>
</dbReference>
<dbReference type="SUPFAM" id="SSF55874">
    <property type="entry name" value="ATPase domain of HSP90 chaperone/DNA topoisomerase II/histidine kinase"/>
    <property type="match status" value="1"/>
</dbReference>
<dbReference type="GO" id="GO:0016020">
    <property type="term" value="C:membrane"/>
    <property type="evidence" value="ECO:0007669"/>
    <property type="project" value="InterPro"/>
</dbReference>
<evidence type="ECO:0000256" key="1">
    <source>
        <dbReference type="ARBA" id="ARBA00022679"/>
    </source>
</evidence>
<dbReference type="InterPro" id="IPR050482">
    <property type="entry name" value="Sensor_HK_TwoCompSys"/>
</dbReference>
<dbReference type="PANTHER" id="PTHR24421">
    <property type="entry name" value="NITRATE/NITRITE SENSOR PROTEIN NARX-RELATED"/>
    <property type="match status" value="1"/>
</dbReference>
<dbReference type="AlphaFoldDB" id="A0A6J6NK33"/>
<reference evidence="5" key="1">
    <citation type="submission" date="2020-05" db="EMBL/GenBank/DDBJ databases">
        <authorList>
            <person name="Chiriac C."/>
            <person name="Salcher M."/>
            <person name="Ghai R."/>
            <person name="Kavagutti S V."/>
        </authorList>
    </citation>
    <scope>NUCLEOTIDE SEQUENCE</scope>
</reference>
<dbReference type="InterPro" id="IPR011712">
    <property type="entry name" value="Sig_transdc_His_kin_sub3_dim/P"/>
</dbReference>
<keyword evidence="3" id="KW-1133">Transmembrane helix</keyword>